<dbReference type="EMBL" id="JAHRHJ020000004">
    <property type="protein sequence ID" value="KAH9320391.1"/>
    <property type="molecule type" value="Genomic_DNA"/>
</dbReference>
<dbReference type="Proteomes" id="UP000824469">
    <property type="component" value="Unassembled WGS sequence"/>
</dbReference>
<dbReference type="AlphaFoldDB" id="A0AA38LE54"/>
<evidence type="ECO:0000313" key="1">
    <source>
        <dbReference type="EMBL" id="KAH9320391.1"/>
    </source>
</evidence>
<organism evidence="1 2">
    <name type="scientific">Taxus chinensis</name>
    <name type="common">Chinese yew</name>
    <name type="synonym">Taxus wallichiana var. chinensis</name>
    <dbReference type="NCBI Taxonomy" id="29808"/>
    <lineage>
        <taxon>Eukaryota</taxon>
        <taxon>Viridiplantae</taxon>
        <taxon>Streptophyta</taxon>
        <taxon>Embryophyta</taxon>
        <taxon>Tracheophyta</taxon>
        <taxon>Spermatophyta</taxon>
        <taxon>Pinopsida</taxon>
        <taxon>Pinidae</taxon>
        <taxon>Conifers II</taxon>
        <taxon>Cupressales</taxon>
        <taxon>Taxaceae</taxon>
        <taxon>Taxus</taxon>
    </lineage>
</organism>
<comment type="caution">
    <text evidence="1">The sequence shown here is derived from an EMBL/GenBank/DDBJ whole genome shotgun (WGS) entry which is preliminary data.</text>
</comment>
<name>A0AA38LE54_TAXCH</name>
<feature type="non-terminal residue" evidence="1">
    <location>
        <position position="1"/>
    </location>
</feature>
<accession>A0AA38LE54</accession>
<feature type="non-terminal residue" evidence="1">
    <location>
        <position position="50"/>
    </location>
</feature>
<gene>
    <name evidence="1" type="ORF">KI387_044491</name>
</gene>
<sequence length="50" mass="5431">ASYNVMPLEVMNEINIKVIGAYGKCTAMESREVPVVGCMKGLVVQLIAYP</sequence>
<proteinExistence type="predicted"/>
<protein>
    <submittedName>
        <fullName evidence="1">Uncharacterized protein</fullName>
    </submittedName>
</protein>
<evidence type="ECO:0000313" key="2">
    <source>
        <dbReference type="Proteomes" id="UP000824469"/>
    </source>
</evidence>
<reference evidence="1 2" key="1">
    <citation type="journal article" date="2021" name="Nat. Plants">
        <title>The Taxus genome provides insights into paclitaxel biosynthesis.</title>
        <authorList>
            <person name="Xiong X."/>
            <person name="Gou J."/>
            <person name="Liao Q."/>
            <person name="Li Y."/>
            <person name="Zhou Q."/>
            <person name="Bi G."/>
            <person name="Li C."/>
            <person name="Du R."/>
            <person name="Wang X."/>
            <person name="Sun T."/>
            <person name="Guo L."/>
            <person name="Liang H."/>
            <person name="Lu P."/>
            <person name="Wu Y."/>
            <person name="Zhang Z."/>
            <person name="Ro D.K."/>
            <person name="Shang Y."/>
            <person name="Huang S."/>
            <person name="Yan J."/>
        </authorList>
    </citation>
    <scope>NUCLEOTIDE SEQUENCE [LARGE SCALE GENOMIC DNA]</scope>
    <source>
        <strain evidence="1">Ta-2019</strain>
    </source>
</reference>
<keyword evidence="2" id="KW-1185">Reference proteome</keyword>